<dbReference type="InterPro" id="IPR001995">
    <property type="entry name" value="Peptidase_A2_cat"/>
</dbReference>
<feature type="transmembrane region" description="Helical" evidence="1">
    <location>
        <begin position="246"/>
        <end position="265"/>
    </location>
</feature>
<feature type="transmembrane region" description="Helical" evidence="1">
    <location>
        <begin position="125"/>
        <end position="145"/>
    </location>
</feature>
<name>A0A1J5QD19_9ZZZZ</name>
<keyword evidence="1" id="KW-0812">Transmembrane</keyword>
<dbReference type="PROSITE" id="PS50175">
    <property type="entry name" value="ASP_PROT_RETROV"/>
    <property type="match status" value="1"/>
</dbReference>
<feature type="transmembrane region" description="Helical" evidence="1">
    <location>
        <begin position="6"/>
        <end position="29"/>
    </location>
</feature>
<keyword evidence="1" id="KW-1133">Transmembrane helix</keyword>
<dbReference type="Pfam" id="PF18920">
    <property type="entry name" value="DUF5671"/>
    <property type="match status" value="2"/>
</dbReference>
<evidence type="ECO:0000256" key="1">
    <source>
        <dbReference type="SAM" id="Phobius"/>
    </source>
</evidence>
<feature type="domain" description="Peptidase A2" evidence="2">
    <location>
        <begin position="230"/>
        <end position="300"/>
    </location>
</feature>
<comment type="caution">
    <text evidence="3">The sequence shown here is derived from an EMBL/GenBank/DDBJ whole genome shotgun (WGS) entry which is preliminary data.</text>
</comment>
<feature type="transmembrane region" description="Helical" evidence="1">
    <location>
        <begin position="205"/>
        <end position="234"/>
    </location>
</feature>
<protein>
    <recommendedName>
        <fullName evidence="2">Peptidase A2 domain-containing protein</fullName>
    </recommendedName>
</protein>
<evidence type="ECO:0000259" key="2">
    <source>
        <dbReference type="PROSITE" id="PS50175"/>
    </source>
</evidence>
<keyword evidence="1" id="KW-0472">Membrane</keyword>
<proteinExistence type="predicted"/>
<dbReference type="GO" id="GO:0004190">
    <property type="term" value="F:aspartic-type endopeptidase activity"/>
    <property type="evidence" value="ECO:0007669"/>
    <property type="project" value="InterPro"/>
</dbReference>
<feature type="transmembrane region" description="Helical" evidence="1">
    <location>
        <begin position="165"/>
        <end position="184"/>
    </location>
</feature>
<organism evidence="3">
    <name type="scientific">mine drainage metagenome</name>
    <dbReference type="NCBI Taxonomy" id="410659"/>
    <lineage>
        <taxon>unclassified sequences</taxon>
        <taxon>metagenomes</taxon>
        <taxon>ecological metagenomes</taxon>
    </lineage>
</organism>
<accession>A0A1J5QD19</accession>
<sequence length="355" mass="36576">MTAVGPFAPLADAAATVLVGVPVWVVYWARRLAKARHTSLWFAYVLPVGVGGSAVLAVVGASIAVYQVLVWTVGDPEGASAAQHFSGTPVAGACVVVGLVSWWYHRRVLVAAAPGRTEVTRVYEYLMSGIALAAATVGVTLVVVALVEALVPAGFEIGTSVTNSLLAGVTLLVVGGPLWWAFWSHVGRLARAGVEVELGSPARRVYLVVLFGLGGVAAVVSVLVAAFLAIQGVLQTGIDAAVVRDMRIPVAILLATAVVSGYHGAVYRDDRSRLPVAEVRHGPRYVLLVGSPDDGVGRAVAHLTGARVDVWTRTDGTAGPWVVDDVVAAVSSSGADAVTVVAGPAGLETVGMRRA</sequence>
<gene>
    <name evidence="3" type="ORF">GALL_369120</name>
</gene>
<dbReference type="AlphaFoldDB" id="A0A1J5QD19"/>
<feature type="transmembrane region" description="Helical" evidence="1">
    <location>
        <begin position="41"/>
        <end position="66"/>
    </location>
</feature>
<dbReference type="InterPro" id="IPR043728">
    <property type="entry name" value="DUF5671"/>
</dbReference>
<dbReference type="EMBL" id="MLJW01000940">
    <property type="protein sequence ID" value="OIQ81312.1"/>
    <property type="molecule type" value="Genomic_DNA"/>
</dbReference>
<reference evidence="3" key="1">
    <citation type="submission" date="2016-10" db="EMBL/GenBank/DDBJ databases">
        <title>Sequence of Gallionella enrichment culture.</title>
        <authorList>
            <person name="Poehlein A."/>
            <person name="Muehling M."/>
            <person name="Daniel R."/>
        </authorList>
    </citation>
    <scope>NUCLEOTIDE SEQUENCE</scope>
</reference>
<dbReference type="GO" id="GO:0006508">
    <property type="term" value="P:proteolysis"/>
    <property type="evidence" value="ECO:0007669"/>
    <property type="project" value="InterPro"/>
</dbReference>
<feature type="transmembrane region" description="Helical" evidence="1">
    <location>
        <begin position="86"/>
        <end position="104"/>
    </location>
</feature>
<evidence type="ECO:0000313" key="3">
    <source>
        <dbReference type="EMBL" id="OIQ81312.1"/>
    </source>
</evidence>